<evidence type="ECO:0000256" key="6">
    <source>
        <dbReference type="SAM" id="SignalP"/>
    </source>
</evidence>
<dbReference type="Gene3D" id="2.60.40.4070">
    <property type="match status" value="1"/>
</dbReference>
<keyword evidence="3 5" id="KW-1005">Bacterial flagellum biogenesis</keyword>
<proteinExistence type="inferred from homology"/>
<evidence type="ECO:0000256" key="5">
    <source>
        <dbReference type="RuleBase" id="RU362076"/>
    </source>
</evidence>
<dbReference type="EMBL" id="BKAD01000004">
    <property type="protein sequence ID" value="GEP29347.1"/>
    <property type="molecule type" value="Genomic_DNA"/>
</dbReference>
<dbReference type="AlphaFoldDB" id="A0A512L4E5"/>
<evidence type="ECO:0000259" key="7">
    <source>
        <dbReference type="Pfam" id="PF13860"/>
    </source>
</evidence>
<evidence type="ECO:0000313" key="10">
    <source>
        <dbReference type="Proteomes" id="UP000321337"/>
    </source>
</evidence>
<dbReference type="InterPro" id="IPR025965">
    <property type="entry name" value="FlgD/Vpr_Ig-like"/>
</dbReference>
<comment type="function">
    <text evidence="4 5">Required for flagellar hook formation. May act as a scaffolding protein.</text>
</comment>
<feature type="domain" description="FlgD Tudor-like" evidence="8">
    <location>
        <begin position="87"/>
        <end position="220"/>
    </location>
</feature>
<feature type="chain" id="PRO_5021733421" description="Basal-body rod modification protein FlgD" evidence="6">
    <location>
        <begin position="23"/>
        <end position="223"/>
    </location>
</feature>
<evidence type="ECO:0000313" key="9">
    <source>
        <dbReference type="EMBL" id="GEP29347.1"/>
    </source>
</evidence>
<gene>
    <name evidence="9" type="primary">flgD</name>
    <name evidence="9" type="ORF">TPL01_04850</name>
</gene>
<dbReference type="OrthoDB" id="9785233at2"/>
<evidence type="ECO:0000256" key="2">
    <source>
        <dbReference type="ARBA" id="ARBA00016013"/>
    </source>
</evidence>
<feature type="signal peptide" evidence="6">
    <location>
        <begin position="1"/>
        <end position="22"/>
    </location>
</feature>
<accession>A0A512L4E5</accession>
<comment type="caution">
    <text evidence="9">The sequence shown here is derived from an EMBL/GenBank/DDBJ whole genome shotgun (WGS) entry which is preliminary data.</text>
</comment>
<protein>
    <recommendedName>
        <fullName evidence="2 5">Basal-body rod modification protein FlgD</fullName>
    </recommendedName>
</protein>
<dbReference type="GO" id="GO:0044781">
    <property type="term" value="P:bacterial-type flagellum organization"/>
    <property type="evidence" value="ECO:0007669"/>
    <property type="project" value="UniProtKB-UniRule"/>
</dbReference>
<dbReference type="Pfam" id="PF03963">
    <property type="entry name" value="FlgD"/>
    <property type="match status" value="1"/>
</dbReference>
<evidence type="ECO:0000256" key="3">
    <source>
        <dbReference type="ARBA" id="ARBA00022795"/>
    </source>
</evidence>
<dbReference type="Pfam" id="PF13861">
    <property type="entry name" value="FLgD_tudor"/>
    <property type="match status" value="1"/>
</dbReference>
<comment type="similarity">
    <text evidence="1 5">Belongs to the FlgD family.</text>
</comment>
<sequence>MNTVQNNTVSPSLLAAMNPAGAATQSSAAAAQDTFMKLLVTQMKNQDPLNPLDNAQVTSQLAQLSTVTGIEKMNTTLQSLIGSYQSSQALQAAGMIGHGVLVVGSSLNLSNGRAPFGIDLAGAADNVKVTILDASGRPVRSMNLGSQPAGMLPLQWDGRTDSGAAAAGGQYSFTVSATQAGQKVSADSLAFGQVASVASGSQGVVLNVPGLGPVNLIDIRQIL</sequence>
<evidence type="ECO:0000256" key="4">
    <source>
        <dbReference type="ARBA" id="ARBA00024746"/>
    </source>
</evidence>
<dbReference type="InterPro" id="IPR025963">
    <property type="entry name" value="FLgD_Tudor"/>
</dbReference>
<keyword evidence="6" id="KW-0732">Signal</keyword>
<dbReference type="RefSeq" id="WP_147070405.1">
    <property type="nucleotide sequence ID" value="NZ_AP021884.1"/>
</dbReference>
<dbReference type="Proteomes" id="UP000321337">
    <property type="component" value="Unassembled WGS sequence"/>
</dbReference>
<organism evidence="9 10">
    <name type="scientific">Sulfuriferula plumbiphila</name>
    <dbReference type="NCBI Taxonomy" id="171865"/>
    <lineage>
        <taxon>Bacteria</taxon>
        <taxon>Pseudomonadati</taxon>
        <taxon>Pseudomonadota</taxon>
        <taxon>Betaproteobacteria</taxon>
        <taxon>Nitrosomonadales</taxon>
        <taxon>Sulfuricellaceae</taxon>
        <taxon>Sulfuriferula</taxon>
    </lineage>
</organism>
<evidence type="ECO:0000256" key="1">
    <source>
        <dbReference type="ARBA" id="ARBA00010577"/>
    </source>
</evidence>
<reference evidence="9 10" key="1">
    <citation type="submission" date="2019-07" db="EMBL/GenBank/DDBJ databases">
        <title>Whole genome shotgun sequence of Thiobacillus plumbophilus NBRC 107929.</title>
        <authorList>
            <person name="Hosoyama A."/>
            <person name="Uohara A."/>
            <person name="Ohji S."/>
            <person name="Ichikawa N."/>
        </authorList>
    </citation>
    <scope>NUCLEOTIDE SEQUENCE [LARGE SCALE GENOMIC DNA]</scope>
    <source>
        <strain evidence="9 10">NBRC 107929</strain>
    </source>
</reference>
<name>A0A512L4E5_9PROT</name>
<dbReference type="Pfam" id="PF13860">
    <property type="entry name" value="FlgD_ig"/>
    <property type="match status" value="1"/>
</dbReference>
<evidence type="ECO:0000259" key="8">
    <source>
        <dbReference type="Pfam" id="PF13861"/>
    </source>
</evidence>
<dbReference type="Gene3D" id="2.30.30.910">
    <property type="match status" value="1"/>
</dbReference>
<feature type="domain" description="FlgD/Vpr Ig-like" evidence="7">
    <location>
        <begin position="106"/>
        <end position="180"/>
    </location>
</feature>
<dbReference type="InterPro" id="IPR005648">
    <property type="entry name" value="FlgD"/>
</dbReference>
<keyword evidence="10" id="KW-1185">Reference proteome</keyword>